<evidence type="ECO:0000256" key="2">
    <source>
        <dbReference type="ARBA" id="ARBA00009360"/>
    </source>
</evidence>
<dbReference type="PANTHER" id="PTHR13359">
    <property type="entry name" value="39S RIBOSOMAL PROTEIN L40, MITOCHONDRIAL"/>
    <property type="match status" value="1"/>
</dbReference>
<dbReference type="InterPro" id="IPR019192">
    <property type="entry name" value="Ribosomal_mL40"/>
</dbReference>
<reference evidence="10" key="1">
    <citation type="submission" date="2025-08" db="UniProtKB">
        <authorList>
            <consortium name="Ensembl"/>
        </authorList>
    </citation>
    <scope>IDENTIFICATION</scope>
</reference>
<name>A0A8D2LTM2_VARKO</name>
<evidence type="ECO:0000256" key="3">
    <source>
        <dbReference type="ARBA" id="ARBA00022946"/>
    </source>
</evidence>
<dbReference type="FunFam" id="6.10.250.3440:FF:000001">
    <property type="entry name" value="Mitochondrial ribosomal protein L40"/>
    <property type="match status" value="1"/>
</dbReference>
<dbReference type="OrthoDB" id="5977625at2759"/>
<dbReference type="InterPro" id="IPR039145">
    <property type="entry name" value="Ribosomal_mL40_metazoa/plant"/>
</dbReference>
<dbReference type="AlphaFoldDB" id="A0A8D2LTM2"/>
<evidence type="ECO:0000256" key="6">
    <source>
        <dbReference type="ARBA" id="ARBA00023274"/>
    </source>
</evidence>
<keyword evidence="6" id="KW-0687">Ribonucleoprotein</keyword>
<keyword evidence="5" id="KW-0496">Mitochondrion</keyword>
<dbReference type="PANTHER" id="PTHR13359:SF2">
    <property type="entry name" value="LARGE RIBOSOMAL SUBUNIT PROTEIN ML40"/>
    <property type="match status" value="1"/>
</dbReference>
<dbReference type="CTD" id="64976"/>
<dbReference type="OMA" id="KEWARYK"/>
<keyword evidence="9" id="KW-0175">Coiled coil</keyword>
<sequence length="202" mass="23240">MFARVASSLLRSGAGAASLSPKLIWNVQCRTSHWQSSLLGLRASIPMRAEPKKKKKVDPKRDLIIKERLKKKIKKLEKAPQELIPIEDFMTPFKFLDEKRVRASSPLSFEESERRALLKKTWSVYKLKQNRAEMRAIKSLMDAQEAALKELRHESEELYQAAIQRDNSLFPFERQEPTVTPPLPGYEAPDGKCIDVTKTYTQ</sequence>
<feature type="coiled-coil region" evidence="9">
    <location>
        <begin position="134"/>
        <end position="161"/>
    </location>
</feature>
<evidence type="ECO:0000256" key="4">
    <source>
        <dbReference type="ARBA" id="ARBA00022980"/>
    </source>
</evidence>
<keyword evidence="4" id="KW-0689">Ribosomal protein</keyword>
<dbReference type="KEGG" id="vko:123028615"/>
<comment type="similarity">
    <text evidence="2">Belongs to the mitochondrion-specific ribosomal protein mL40 family.</text>
</comment>
<accession>A0A8D2LTM2</accession>
<organism evidence="10 11">
    <name type="scientific">Varanus komodoensis</name>
    <name type="common">Komodo dragon</name>
    <dbReference type="NCBI Taxonomy" id="61221"/>
    <lineage>
        <taxon>Eukaryota</taxon>
        <taxon>Metazoa</taxon>
        <taxon>Chordata</taxon>
        <taxon>Craniata</taxon>
        <taxon>Vertebrata</taxon>
        <taxon>Euteleostomi</taxon>
        <taxon>Lepidosauria</taxon>
        <taxon>Squamata</taxon>
        <taxon>Bifurcata</taxon>
        <taxon>Unidentata</taxon>
        <taxon>Episquamata</taxon>
        <taxon>Toxicofera</taxon>
        <taxon>Anguimorpha</taxon>
        <taxon>Paleoanguimorpha</taxon>
        <taxon>Varanoidea</taxon>
        <taxon>Varanidae</taxon>
        <taxon>Varanus</taxon>
    </lineage>
</organism>
<evidence type="ECO:0000256" key="9">
    <source>
        <dbReference type="SAM" id="Coils"/>
    </source>
</evidence>
<dbReference type="GeneID" id="123028615"/>
<protein>
    <recommendedName>
        <fullName evidence="7">Large ribosomal subunit protein mL40</fullName>
    </recommendedName>
    <alternativeName>
        <fullName evidence="8">39S ribosomal protein L40, mitochondrial</fullName>
    </alternativeName>
</protein>
<evidence type="ECO:0000256" key="8">
    <source>
        <dbReference type="ARBA" id="ARBA00083752"/>
    </source>
</evidence>
<dbReference type="GO" id="GO:0005762">
    <property type="term" value="C:mitochondrial large ribosomal subunit"/>
    <property type="evidence" value="ECO:0007669"/>
    <property type="project" value="InterPro"/>
</dbReference>
<dbReference type="Pfam" id="PF09812">
    <property type="entry name" value="MRP-L28"/>
    <property type="match status" value="1"/>
</dbReference>
<gene>
    <name evidence="10" type="primary">MRPL40</name>
</gene>
<evidence type="ECO:0000256" key="1">
    <source>
        <dbReference type="ARBA" id="ARBA00004173"/>
    </source>
</evidence>
<reference evidence="10" key="2">
    <citation type="submission" date="2025-09" db="UniProtKB">
        <authorList>
            <consortium name="Ensembl"/>
        </authorList>
    </citation>
    <scope>IDENTIFICATION</scope>
</reference>
<dbReference type="Gene3D" id="6.10.250.3440">
    <property type="match status" value="1"/>
</dbReference>
<keyword evidence="3" id="KW-0809">Transit peptide</keyword>
<dbReference type="RefSeq" id="XP_044296612.1">
    <property type="nucleotide sequence ID" value="XM_044440677.1"/>
</dbReference>
<keyword evidence="11" id="KW-1185">Reference proteome</keyword>
<evidence type="ECO:0000256" key="5">
    <source>
        <dbReference type="ARBA" id="ARBA00023128"/>
    </source>
</evidence>
<proteinExistence type="inferred from homology"/>
<evidence type="ECO:0000313" key="11">
    <source>
        <dbReference type="Proteomes" id="UP000694545"/>
    </source>
</evidence>
<evidence type="ECO:0000256" key="7">
    <source>
        <dbReference type="ARBA" id="ARBA00035192"/>
    </source>
</evidence>
<comment type="subcellular location">
    <subcellularLocation>
        <location evidence="1">Mitochondrion</location>
    </subcellularLocation>
</comment>
<dbReference type="Ensembl" id="ENSVKKT00000026846.1">
    <property type="protein sequence ID" value="ENSVKKP00000026203.1"/>
    <property type="gene ID" value="ENSVKKG00000017124.1"/>
</dbReference>
<dbReference type="Proteomes" id="UP000694545">
    <property type="component" value="Unplaced"/>
</dbReference>
<evidence type="ECO:0000313" key="10">
    <source>
        <dbReference type="Ensembl" id="ENSVKKP00000026203.1"/>
    </source>
</evidence>